<evidence type="ECO:0000313" key="2">
    <source>
        <dbReference type="Proteomes" id="UP001152798"/>
    </source>
</evidence>
<keyword evidence="2" id="KW-1185">Reference proteome</keyword>
<accession>A0A9P0EDV2</accession>
<organism evidence="1 2">
    <name type="scientific">Nezara viridula</name>
    <name type="common">Southern green stink bug</name>
    <name type="synonym">Cimex viridulus</name>
    <dbReference type="NCBI Taxonomy" id="85310"/>
    <lineage>
        <taxon>Eukaryota</taxon>
        <taxon>Metazoa</taxon>
        <taxon>Ecdysozoa</taxon>
        <taxon>Arthropoda</taxon>
        <taxon>Hexapoda</taxon>
        <taxon>Insecta</taxon>
        <taxon>Pterygota</taxon>
        <taxon>Neoptera</taxon>
        <taxon>Paraneoptera</taxon>
        <taxon>Hemiptera</taxon>
        <taxon>Heteroptera</taxon>
        <taxon>Panheteroptera</taxon>
        <taxon>Pentatomomorpha</taxon>
        <taxon>Pentatomoidea</taxon>
        <taxon>Pentatomidae</taxon>
        <taxon>Pentatominae</taxon>
        <taxon>Nezara</taxon>
    </lineage>
</organism>
<proteinExistence type="predicted"/>
<reference evidence="1" key="1">
    <citation type="submission" date="2022-01" db="EMBL/GenBank/DDBJ databases">
        <authorList>
            <person name="King R."/>
        </authorList>
    </citation>
    <scope>NUCLEOTIDE SEQUENCE</scope>
</reference>
<dbReference type="AlphaFoldDB" id="A0A9P0EDV2"/>
<dbReference type="Proteomes" id="UP001152798">
    <property type="component" value="Chromosome 1"/>
</dbReference>
<protein>
    <submittedName>
        <fullName evidence="1">Uncharacterized protein</fullName>
    </submittedName>
</protein>
<dbReference type="EMBL" id="OV725077">
    <property type="protein sequence ID" value="CAH1392001.1"/>
    <property type="molecule type" value="Genomic_DNA"/>
</dbReference>
<evidence type="ECO:0000313" key="1">
    <source>
        <dbReference type="EMBL" id="CAH1392001.1"/>
    </source>
</evidence>
<sequence length="108" mass="12033">MSIYIGGETSEDERCTTIISLINGVAVTDHLWTAPMTATRNLFQDYYCGESITHPMTVQLKIMKYAFPLRAGLSIWIAEVSDICNAFVPGVHLHQSDSPLPGLRDHPR</sequence>
<gene>
    <name evidence="1" type="ORF">NEZAVI_LOCUS2910</name>
</gene>
<name>A0A9P0EDV2_NEZVI</name>